<proteinExistence type="predicted"/>
<gene>
    <name evidence="3" type="ORF">Nepgr_008799</name>
</gene>
<dbReference type="EMBL" id="BSYO01000007">
    <property type="protein sequence ID" value="GMH06959.1"/>
    <property type="molecule type" value="Genomic_DNA"/>
</dbReference>
<keyword evidence="1" id="KW-0732">Signal</keyword>
<sequence>MLGMAFFGWMLKFNMLLLATNLIVFCNGTQDRHMRASFGINKMLKVLNKPAVKSIQSSDGDIIDCVDIYKQPAFDHPALKNHTIQMRPSFIPAAETFNNKNYSKNIVMPLQIWQKSGSCPKGTIPIRKIRKQDLLRAASLESFGRKNPEISSGSDKMQGHNFHTLDINGTNVTLGHQVNRSTAMLVATAFHFTGARGSFNIWHPNVVSSDEFTTSQIWLRSGPPEEFESVESGWTVNPKIYGDKQTRIFIYWTTGCFDLLCSGFVQTSKEISLGAAIPAISSRFGPQYEIAISIYSDKKTGNWWLLLKDNITVGYWPGELFSQIMRYSAHLAEWGGQVYSPNGARKTPHTATQMGSGEFAESLFGAASYVAHIRIMDWSYYWKYPEYVGTFADEWNCYTAFNYVQGYMFEPVLYFGGPGQNPRCP</sequence>
<keyword evidence="4" id="KW-1185">Reference proteome</keyword>
<dbReference type="InterPro" id="IPR053168">
    <property type="entry name" value="Glutamic_endopeptidase"/>
</dbReference>
<evidence type="ECO:0000313" key="3">
    <source>
        <dbReference type="EMBL" id="GMH06959.1"/>
    </source>
</evidence>
<dbReference type="InterPro" id="IPR004314">
    <property type="entry name" value="Neprosin"/>
</dbReference>
<dbReference type="PANTHER" id="PTHR31589:SF2">
    <property type="entry name" value="ASLB (DUF239)-RELATED"/>
    <property type="match status" value="1"/>
</dbReference>
<accession>A0AAD3XJM2</accession>
<dbReference type="PROSITE" id="PS52045">
    <property type="entry name" value="NEPROSIN_PEP_CD"/>
    <property type="match status" value="1"/>
</dbReference>
<evidence type="ECO:0000313" key="4">
    <source>
        <dbReference type="Proteomes" id="UP001279734"/>
    </source>
</evidence>
<dbReference type="InterPro" id="IPR025521">
    <property type="entry name" value="Neprosin_propep"/>
</dbReference>
<dbReference type="Pfam" id="PF14365">
    <property type="entry name" value="Neprosin_AP"/>
    <property type="match status" value="1"/>
</dbReference>
<dbReference type="Proteomes" id="UP001279734">
    <property type="component" value="Unassembled WGS sequence"/>
</dbReference>
<comment type="caution">
    <text evidence="3">The sequence shown here is derived from an EMBL/GenBank/DDBJ whole genome shotgun (WGS) entry which is preliminary data.</text>
</comment>
<dbReference type="Gene3D" id="3.90.1320.10">
    <property type="entry name" value="Outer-capsid protein sigma 3, large lobe"/>
    <property type="match status" value="1"/>
</dbReference>
<organism evidence="3 4">
    <name type="scientific">Nepenthes gracilis</name>
    <name type="common">Slender pitcher plant</name>
    <dbReference type="NCBI Taxonomy" id="150966"/>
    <lineage>
        <taxon>Eukaryota</taxon>
        <taxon>Viridiplantae</taxon>
        <taxon>Streptophyta</taxon>
        <taxon>Embryophyta</taxon>
        <taxon>Tracheophyta</taxon>
        <taxon>Spermatophyta</taxon>
        <taxon>Magnoliopsida</taxon>
        <taxon>eudicotyledons</taxon>
        <taxon>Gunneridae</taxon>
        <taxon>Pentapetalae</taxon>
        <taxon>Caryophyllales</taxon>
        <taxon>Nepenthaceae</taxon>
        <taxon>Nepenthes</taxon>
    </lineage>
</organism>
<dbReference type="PANTHER" id="PTHR31589">
    <property type="entry name" value="PROTEIN, PUTATIVE (DUF239)-RELATED-RELATED"/>
    <property type="match status" value="1"/>
</dbReference>
<name>A0AAD3XJM2_NEPGR</name>
<dbReference type="Pfam" id="PF03080">
    <property type="entry name" value="Neprosin"/>
    <property type="match status" value="1"/>
</dbReference>
<protein>
    <recommendedName>
        <fullName evidence="2">Neprosin PEP catalytic domain-containing protein</fullName>
    </recommendedName>
</protein>
<feature type="signal peptide" evidence="1">
    <location>
        <begin position="1"/>
        <end position="19"/>
    </location>
</feature>
<feature type="domain" description="Neprosin PEP catalytic" evidence="2">
    <location>
        <begin position="173"/>
        <end position="425"/>
    </location>
</feature>
<evidence type="ECO:0000256" key="1">
    <source>
        <dbReference type="SAM" id="SignalP"/>
    </source>
</evidence>
<evidence type="ECO:0000259" key="2">
    <source>
        <dbReference type="PROSITE" id="PS52045"/>
    </source>
</evidence>
<feature type="chain" id="PRO_5041950239" description="Neprosin PEP catalytic domain-containing protein" evidence="1">
    <location>
        <begin position="20"/>
        <end position="425"/>
    </location>
</feature>
<reference evidence="3" key="1">
    <citation type="submission" date="2023-05" db="EMBL/GenBank/DDBJ databases">
        <title>Nepenthes gracilis genome sequencing.</title>
        <authorList>
            <person name="Fukushima K."/>
        </authorList>
    </citation>
    <scope>NUCLEOTIDE SEQUENCE</scope>
    <source>
        <strain evidence="3">SING2019-196</strain>
    </source>
</reference>
<dbReference type="AlphaFoldDB" id="A0AAD3XJM2"/>